<dbReference type="GO" id="GO:0046983">
    <property type="term" value="F:protein dimerization activity"/>
    <property type="evidence" value="ECO:0007669"/>
    <property type="project" value="InterPro"/>
</dbReference>
<feature type="domain" description="Orange" evidence="9">
    <location>
        <begin position="96"/>
        <end position="129"/>
    </location>
</feature>
<dbReference type="SMART" id="SM00511">
    <property type="entry name" value="ORANGE"/>
    <property type="match status" value="2"/>
</dbReference>
<keyword evidence="6" id="KW-0539">Nucleus</keyword>
<dbReference type="PANTHER" id="PTHR10985">
    <property type="entry name" value="BASIC HELIX-LOOP-HELIX TRANSCRIPTION FACTOR, HES-RELATED"/>
    <property type="match status" value="1"/>
</dbReference>
<organism evidence="10 11">
    <name type="scientific">Glossina palpalis gambiensis</name>
    <dbReference type="NCBI Taxonomy" id="67801"/>
    <lineage>
        <taxon>Eukaryota</taxon>
        <taxon>Metazoa</taxon>
        <taxon>Ecdysozoa</taxon>
        <taxon>Arthropoda</taxon>
        <taxon>Hexapoda</taxon>
        <taxon>Insecta</taxon>
        <taxon>Pterygota</taxon>
        <taxon>Neoptera</taxon>
        <taxon>Endopterygota</taxon>
        <taxon>Diptera</taxon>
        <taxon>Brachycera</taxon>
        <taxon>Muscomorpha</taxon>
        <taxon>Hippoboscoidea</taxon>
        <taxon>Glossinidae</taxon>
        <taxon>Glossina</taxon>
    </lineage>
</organism>
<dbReference type="CDD" id="cd19741">
    <property type="entry name" value="bHLH-O_ESMB_like"/>
    <property type="match status" value="2"/>
</dbReference>
<evidence type="ECO:0000256" key="5">
    <source>
        <dbReference type="ARBA" id="ARBA00023163"/>
    </source>
</evidence>
<dbReference type="InterPro" id="IPR036638">
    <property type="entry name" value="HLH_DNA-bd_sf"/>
</dbReference>
<dbReference type="InterPro" id="IPR011598">
    <property type="entry name" value="bHLH_dom"/>
</dbReference>
<comment type="subcellular location">
    <subcellularLocation>
        <location evidence="1">Nucleus</location>
    </subcellularLocation>
</comment>
<keyword evidence="3" id="KW-0805">Transcription regulation</keyword>
<evidence type="ECO:0000256" key="7">
    <source>
        <dbReference type="SAM" id="MobiDB-lite"/>
    </source>
</evidence>
<name>A0A1B0BA86_9MUSC</name>
<evidence type="ECO:0000256" key="6">
    <source>
        <dbReference type="ARBA" id="ARBA00023242"/>
    </source>
</evidence>
<dbReference type="PROSITE" id="PS50888">
    <property type="entry name" value="BHLH"/>
    <property type="match status" value="2"/>
</dbReference>
<dbReference type="InterPro" id="IPR003650">
    <property type="entry name" value="Orange_dom"/>
</dbReference>
<keyword evidence="5" id="KW-0804">Transcription</keyword>
<feature type="domain" description="Orange" evidence="9">
    <location>
        <begin position="283"/>
        <end position="316"/>
    </location>
</feature>
<evidence type="ECO:0000256" key="2">
    <source>
        <dbReference type="ARBA" id="ARBA00022473"/>
    </source>
</evidence>
<dbReference type="EnsemblMetazoa" id="GPPI023760-RA">
    <property type="protein sequence ID" value="GPPI023760-PA"/>
    <property type="gene ID" value="GPPI023760"/>
</dbReference>
<feature type="domain" description="BHLH" evidence="8">
    <location>
        <begin position="206"/>
        <end position="263"/>
    </location>
</feature>
<keyword evidence="11" id="KW-1185">Reference proteome</keyword>
<evidence type="ECO:0000259" key="8">
    <source>
        <dbReference type="PROSITE" id="PS50888"/>
    </source>
</evidence>
<proteinExistence type="predicted"/>
<keyword evidence="4" id="KW-0238">DNA-binding</keyword>
<dbReference type="Gene3D" id="4.10.280.10">
    <property type="entry name" value="Helix-loop-helix DNA-binding domain"/>
    <property type="match status" value="2"/>
</dbReference>
<dbReference type="Pfam" id="PF00010">
    <property type="entry name" value="HLH"/>
    <property type="match status" value="2"/>
</dbReference>
<evidence type="ECO:0000313" key="11">
    <source>
        <dbReference type="Proteomes" id="UP000092460"/>
    </source>
</evidence>
<dbReference type="GO" id="GO:0006355">
    <property type="term" value="P:regulation of DNA-templated transcription"/>
    <property type="evidence" value="ECO:0007669"/>
    <property type="project" value="InterPro"/>
</dbReference>
<dbReference type="SUPFAM" id="SSF158457">
    <property type="entry name" value="Orange domain-like"/>
    <property type="match status" value="2"/>
</dbReference>
<reference evidence="11" key="1">
    <citation type="submission" date="2015-01" db="EMBL/GenBank/DDBJ databases">
        <authorList>
            <person name="Aksoy S."/>
            <person name="Warren W."/>
            <person name="Wilson R.K."/>
        </authorList>
    </citation>
    <scope>NUCLEOTIDE SEQUENCE [LARGE SCALE GENOMIC DNA]</scope>
    <source>
        <strain evidence="11">IAEA</strain>
    </source>
</reference>
<reference evidence="10" key="2">
    <citation type="submission" date="2020-05" db="UniProtKB">
        <authorList>
            <consortium name="EnsemblMetazoa"/>
        </authorList>
    </citation>
    <scope>IDENTIFICATION</scope>
    <source>
        <strain evidence="10">IAEA</strain>
    </source>
</reference>
<feature type="domain" description="BHLH" evidence="8">
    <location>
        <begin position="15"/>
        <end position="72"/>
    </location>
</feature>
<dbReference type="GO" id="GO:0005634">
    <property type="term" value="C:nucleus"/>
    <property type="evidence" value="ECO:0007669"/>
    <property type="project" value="UniProtKB-SubCell"/>
</dbReference>
<dbReference type="Proteomes" id="UP000092460">
    <property type="component" value="Unassembled WGS sequence"/>
</dbReference>
<dbReference type="SUPFAM" id="SSF47459">
    <property type="entry name" value="HLH, helix-loop-helix DNA-binding domain"/>
    <property type="match status" value="2"/>
</dbReference>
<evidence type="ECO:0000256" key="1">
    <source>
        <dbReference type="ARBA" id="ARBA00004123"/>
    </source>
</evidence>
<evidence type="ECO:0000256" key="3">
    <source>
        <dbReference type="ARBA" id="ARBA00023015"/>
    </source>
</evidence>
<sequence>MAVDGQKLMTRTQHYRKVTKPLLERKRRARMNFYLDELKELIIDTLEAEGEHINKLEKADILEMTVNYLKAQRNNKTDFKHTITDGTCLVVDREKFREGYTQAAYEVSKVFNTVPDLDVKFGTRLMKHLGYQLKDLKNCHNSKQIDNNKPQALGKEANPFKESYGLLMAERICYKKSLINGTTISILSSAQLMSTEISEMSKTYQYRKVMKPMLERKRRARINKCLDELKDLMVATLESEGEHVTRLEKADILELTVSHLQRMKQNRKLNGNNSSSMTQAEGFRSGYIHAVNEVSRSLSELPGVNVNIGTKLMTHLGQRLNQLQPPVKPSLPVTSPLSVHIATTCQRKQYSAPISPLSGYASSPDSSLCSTKRFTPLLTTCPSTPIDVTSVDANDAEEEEEEEENVWRPW</sequence>
<keyword evidence="2" id="KW-0217">Developmental protein</keyword>
<dbReference type="Pfam" id="PF07527">
    <property type="entry name" value="Hairy_orange"/>
    <property type="match status" value="2"/>
</dbReference>
<dbReference type="AlphaFoldDB" id="A0A1B0BA86"/>
<accession>A0A1B0BA86</accession>
<dbReference type="FunFam" id="4.10.280.10:FF:000009">
    <property type="entry name" value="Transcription factor HES-1"/>
    <property type="match status" value="2"/>
</dbReference>
<dbReference type="STRING" id="67801.A0A1B0BA86"/>
<feature type="region of interest" description="Disordered" evidence="7">
    <location>
        <begin position="386"/>
        <end position="410"/>
    </location>
</feature>
<dbReference type="InterPro" id="IPR050370">
    <property type="entry name" value="HES_HEY"/>
</dbReference>
<dbReference type="GO" id="GO:1990837">
    <property type="term" value="F:sequence-specific double-stranded DNA binding"/>
    <property type="evidence" value="ECO:0007669"/>
    <property type="project" value="UniProtKB-ARBA"/>
</dbReference>
<evidence type="ECO:0000259" key="9">
    <source>
        <dbReference type="PROSITE" id="PS51054"/>
    </source>
</evidence>
<dbReference type="VEuPathDB" id="VectorBase:GPPI023760"/>
<dbReference type="SMART" id="SM00353">
    <property type="entry name" value="HLH"/>
    <property type="match status" value="2"/>
</dbReference>
<evidence type="ECO:0008006" key="12">
    <source>
        <dbReference type="Google" id="ProtNLM"/>
    </source>
</evidence>
<dbReference type="PROSITE" id="PS51054">
    <property type="entry name" value="ORANGE"/>
    <property type="match status" value="2"/>
</dbReference>
<protein>
    <recommendedName>
        <fullName evidence="12">BHLH domain-containing protein</fullName>
    </recommendedName>
</protein>
<dbReference type="EMBL" id="JXJN01010870">
    <property type="status" value="NOT_ANNOTATED_CDS"/>
    <property type="molecule type" value="Genomic_DNA"/>
</dbReference>
<evidence type="ECO:0000313" key="10">
    <source>
        <dbReference type="EnsemblMetazoa" id="GPPI023760-PA"/>
    </source>
</evidence>
<evidence type="ECO:0000256" key="4">
    <source>
        <dbReference type="ARBA" id="ARBA00023125"/>
    </source>
</evidence>
<feature type="compositionally biased region" description="Acidic residues" evidence="7">
    <location>
        <begin position="394"/>
        <end position="404"/>
    </location>
</feature>